<feature type="domain" description="Dihydroneopterin aldolase/epimerase" evidence="8">
    <location>
        <begin position="4"/>
        <end position="111"/>
    </location>
</feature>
<dbReference type="OrthoDB" id="7580479at2"/>
<protein>
    <recommendedName>
        <fullName evidence="4">dihydroneopterin aldolase</fullName>
        <ecNumber evidence="4">4.1.2.25</ecNumber>
    </recommendedName>
    <alternativeName>
        <fullName evidence="7">7,8-dihydroneopterin aldolase</fullName>
    </alternativeName>
</protein>
<dbReference type="GO" id="GO:0004150">
    <property type="term" value="F:dihydroneopterin aldolase activity"/>
    <property type="evidence" value="ECO:0007669"/>
    <property type="project" value="UniProtKB-EC"/>
</dbReference>
<evidence type="ECO:0000256" key="1">
    <source>
        <dbReference type="ARBA" id="ARBA00001353"/>
    </source>
</evidence>
<dbReference type="SUPFAM" id="SSF55620">
    <property type="entry name" value="Tetrahydrobiopterin biosynthesis enzymes-like"/>
    <property type="match status" value="1"/>
</dbReference>
<reference evidence="9 10" key="1">
    <citation type="journal article" date="2015" name="Int. J. Syst. Evol. Microbiol.">
        <title>Sphingomonas hengshuiensis sp. nov., isolated from lake wetland.</title>
        <authorList>
            <person name="Wei S."/>
            <person name="Wang T."/>
            <person name="Liu H."/>
            <person name="Zhang C."/>
            <person name="Guo J."/>
            <person name="Wang Q."/>
            <person name="Liang K."/>
            <person name="Zhang Z."/>
        </authorList>
    </citation>
    <scope>NUCLEOTIDE SEQUENCE [LARGE SCALE GENOMIC DNA]</scope>
    <source>
        <strain evidence="9 10">WHSC-8</strain>
    </source>
</reference>
<comment type="pathway">
    <text evidence="2">Cofactor biosynthesis; tetrahydrofolate biosynthesis; 2-amino-4-hydroxy-6-hydroxymethyl-7,8-dihydropteridine diphosphate from 7,8-dihydroneopterin triphosphate: step 3/4.</text>
</comment>
<dbReference type="KEGG" id="sphi:TS85_14205"/>
<keyword evidence="5" id="KW-0289">Folate biosynthesis</keyword>
<organism evidence="9 10">
    <name type="scientific">Sphingomonas hengshuiensis</name>
    <dbReference type="NCBI Taxonomy" id="1609977"/>
    <lineage>
        <taxon>Bacteria</taxon>
        <taxon>Pseudomonadati</taxon>
        <taxon>Pseudomonadota</taxon>
        <taxon>Alphaproteobacteria</taxon>
        <taxon>Sphingomonadales</taxon>
        <taxon>Sphingomonadaceae</taxon>
        <taxon>Sphingomonas</taxon>
    </lineage>
</organism>
<comment type="similarity">
    <text evidence="3">Belongs to the DHNA family.</text>
</comment>
<dbReference type="SMART" id="SM00905">
    <property type="entry name" value="FolB"/>
    <property type="match status" value="1"/>
</dbReference>
<dbReference type="InterPro" id="IPR006156">
    <property type="entry name" value="Dihydroneopterin_aldolase"/>
</dbReference>
<dbReference type="PANTHER" id="PTHR42844:SF1">
    <property type="entry name" value="DIHYDRONEOPTERIN ALDOLASE 1-RELATED"/>
    <property type="match status" value="1"/>
</dbReference>
<dbReference type="AlphaFoldDB" id="A0A7U5BFX8"/>
<keyword evidence="10" id="KW-1185">Reference proteome</keyword>
<keyword evidence="6" id="KW-0456">Lyase</keyword>
<reference evidence="9 10" key="2">
    <citation type="submission" date="2015-02" db="EMBL/GenBank/DDBJ databases">
        <title>The complete genome of Sphingomonas hengshuiensis sp. WHSC-8 isolated from soil of Hengshui Lake.</title>
        <authorList>
            <person name="Wei S."/>
            <person name="Guo J."/>
            <person name="Su C."/>
            <person name="Wu R."/>
            <person name="Zhang Z."/>
            <person name="Liang K."/>
            <person name="Li H."/>
            <person name="Wang T."/>
            <person name="Liu H."/>
            <person name="Zhang C."/>
            <person name="Li Z."/>
            <person name="Wang Q."/>
            <person name="Meng J."/>
        </authorList>
    </citation>
    <scope>NUCLEOTIDE SEQUENCE [LARGE SCALE GENOMIC DNA]</scope>
    <source>
        <strain evidence="9 10">WHSC-8</strain>
    </source>
</reference>
<dbReference type="GO" id="GO:0046656">
    <property type="term" value="P:folic acid biosynthetic process"/>
    <property type="evidence" value="ECO:0007669"/>
    <property type="project" value="UniProtKB-KW"/>
</dbReference>
<evidence type="ECO:0000259" key="8">
    <source>
        <dbReference type="SMART" id="SM00905"/>
    </source>
</evidence>
<dbReference type="PANTHER" id="PTHR42844">
    <property type="entry name" value="DIHYDRONEOPTERIN ALDOLASE 1-RELATED"/>
    <property type="match status" value="1"/>
</dbReference>
<dbReference type="InterPro" id="IPR006157">
    <property type="entry name" value="FolB_dom"/>
</dbReference>
<evidence type="ECO:0000256" key="4">
    <source>
        <dbReference type="ARBA" id="ARBA00013043"/>
    </source>
</evidence>
<comment type="catalytic activity">
    <reaction evidence="1">
        <text>7,8-dihydroneopterin = 6-hydroxymethyl-7,8-dihydropterin + glycolaldehyde</text>
        <dbReference type="Rhea" id="RHEA:10540"/>
        <dbReference type="ChEBI" id="CHEBI:17001"/>
        <dbReference type="ChEBI" id="CHEBI:17071"/>
        <dbReference type="ChEBI" id="CHEBI:44841"/>
        <dbReference type="EC" id="4.1.2.25"/>
    </reaction>
</comment>
<dbReference type="EMBL" id="CP010836">
    <property type="protein sequence ID" value="AJP74529.1"/>
    <property type="molecule type" value="Genomic_DNA"/>
</dbReference>
<dbReference type="GO" id="GO:0005737">
    <property type="term" value="C:cytoplasm"/>
    <property type="evidence" value="ECO:0007669"/>
    <property type="project" value="TreeGrafter"/>
</dbReference>
<evidence type="ECO:0000256" key="5">
    <source>
        <dbReference type="ARBA" id="ARBA00022909"/>
    </source>
</evidence>
<evidence type="ECO:0000313" key="10">
    <source>
        <dbReference type="Proteomes" id="UP000032300"/>
    </source>
</evidence>
<sequence length="112" mass="12040">MVEVCVTGLQVFAQIGVHAHERGRTQLLSIDVTVTLDPPDADRLDASIDYQRIADDAEALGRAHINLIETFARRLATSCLAHPAARQVCVSVQKPGALRNGLAGTRVVLTRG</sequence>
<dbReference type="EC" id="4.1.2.25" evidence="4"/>
<proteinExistence type="inferred from homology"/>
<dbReference type="Proteomes" id="UP000032300">
    <property type="component" value="Chromosome"/>
</dbReference>
<dbReference type="Pfam" id="PF02152">
    <property type="entry name" value="FolB"/>
    <property type="match status" value="1"/>
</dbReference>
<name>A0A7U5BFX8_9SPHN</name>
<gene>
    <name evidence="9" type="ORF">TS85_14205</name>
</gene>
<dbReference type="Gene3D" id="3.30.1130.10">
    <property type="match status" value="1"/>
</dbReference>
<evidence type="ECO:0000256" key="6">
    <source>
        <dbReference type="ARBA" id="ARBA00023239"/>
    </source>
</evidence>
<evidence type="ECO:0000256" key="2">
    <source>
        <dbReference type="ARBA" id="ARBA00005013"/>
    </source>
</evidence>
<evidence type="ECO:0000313" key="9">
    <source>
        <dbReference type="EMBL" id="AJP74529.1"/>
    </source>
</evidence>
<evidence type="ECO:0000256" key="3">
    <source>
        <dbReference type="ARBA" id="ARBA00005708"/>
    </source>
</evidence>
<evidence type="ECO:0000256" key="7">
    <source>
        <dbReference type="ARBA" id="ARBA00032903"/>
    </source>
</evidence>
<dbReference type="InterPro" id="IPR043133">
    <property type="entry name" value="GTP-CH-I_C/QueF"/>
</dbReference>
<accession>A0A7U5BFX8</accession>